<evidence type="ECO:0000259" key="1">
    <source>
        <dbReference type="Pfam" id="PF00248"/>
    </source>
</evidence>
<dbReference type="InterPro" id="IPR020471">
    <property type="entry name" value="AKR"/>
</dbReference>
<dbReference type="GO" id="GO:0016491">
    <property type="term" value="F:oxidoreductase activity"/>
    <property type="evidence" value="ECO:0007669"/>
    <property type="project" value="InterPro"/>
</dbReference>
<sequence>MKHTRLGNSGLKVPCLSLGTMAWGEETNEESAGLMLRKYLDAGGTLIDTAALYADGNSEAIVGSFLGEMVPRQEVTLVSKAGVGLCKGEREIDASRGAMLRSLDASLARLGTDYLDLWLAHTWDAEVPLEETLSALEYAVTSGRARYVGVSNYAGWQLARAACLSRVPLVAVQAEYSLVRRSAERELIPAAAALGTGVMAWAPLGRGVLTGKYRGGVPADSRGASETRSGYVAPYLEPRPSRIVDALATAARGLDAQPLDLALSWALQQPGIDTAVIGPRTPAQLEQILKSVPRRMPAEIVSALNDISAPPA</sequence>
<proteinExistence type="predicted"/>
<dbReference type="Pfam" id="PF00248">
    <property type="entry name" value="Aldo_ket_red"/>
    <property type="match status" value="1"/>
</dbReference>
<dbReference type="InterPro" id="IPR023210">
    <property type="entry name" value="NADP_OxRdtase_dom"/>
</dbReference>
<dbReference type="GO" id="GO:0005829">
    <property type="term" value="C:cytosol"/>
    <property type="evidence" value="ECO:0007669"/>
    <property type="project" value="TreeGrafter"/>
</dbReference>
<dbReference type="SUPFAM" id="SSF51430">
    <property type="entry name" value="NAD(P)-linked oxidoreductase"/>
    <property type="match status" value="1"/>
</dbReference>
<name>A0A7X6HCF9_9MICC</name>
<dbReference type="Proteomes" id="UP000544090">
    <property type="component" value="Unassembled WGS sequence"/>
</dbReference>
<reference evidence="2 3" key="1">
    <citation type="submission" date="2020-04" db="EMBL/GenBank/DDBJ databases">
        <title>Arthrobacter sp. nov.</title>
        <authorList>
            <person name="Liu S."/>
        </authorList>
    </citation>
    <scope>NUCLEOTIDE SEQUENCE [LARGE SCALE GENOMIC DNA]</scope>
    <source>
        <strain evidence="2 3">E918</strain>
    </source>
</reference>
<dbReference type="EMBL" id="JAAZSQ010000003">
    <property type="protein sequence ID" value="NKX53940.1"/>
    <property type="molecule type" value="Genomic_DNA"/>
</dbReference>
<accession>A0A7X6HCF9</accession>
<organism evidence="2 3">
    <name type="scientific">Arthrobacter mobilis</name>
    <dbReference type="NCBI Taxonomy" id="2724944"/>
    <lineage>
        <taxon>Bacteria</taxon>
        <taxon>Bacillati</taxon>
        <taxon>Actinomycetota</taxon>
        <taxon>Actinomycetes</taxon>
        <taxon>Micrococcales</taxon>
        <taxon>Micrococcaceae</taxon>
        <taxon>Arthrobacter</taxon>
    </lineage>
</organism>
<protein>
    <submittedName>
        <fullName evidence="2">Aldo/keto reductase</fullName>
    </submittedName>
</protein>
<evidence type="ECO:0000313" key="2">
    <source>
        <dbReference type="EMBL" id="NKX53940.1"/>
    </source>
</evidence>
<dbReference type="InterPro" id="IPR036812">
    <property type="entry name" value="NAD(P)_OxRdtase_dom_sf"/>
</dbReference>
<comment type="caution">
    <text evidence="2">The sequence shown here is derived from an EMBL/GenBank/DDBJ whole genome shotgun (WGS) entry which is preliminary data.</text>
</comment>
<dbReference type="PANTHER" id="PTHR43364:SF18">
    <property type="entry name" value="OXIDOREDUCTASE"/>
    <property type="match status" value="1"/>
</dbReference>
<gene>
    <name evidence="2" type="ORF">HGG74_05175</name>
</gene>
<dbReference type="Gene3D" id="3.20.20.100">
    <property type="entry name" value="NADP-dependent oxidoreductase domain"/>
    <property type="match status" value="1"/>
</dbReference>
<dbReference type="PRINTS" id="PR00069">
    <property type="entry name" value="ALDKETRDTASE"/>
</dbReference>
<dbReference type="PANTHER" id="PTHR43364">
    <property type="entry name" value="NADH-SPECIFIC METHYLGLYOXAL REDUCTASE-RELATED"/>
    <property type="match status" value="1"/>
</dbReference>
<evidence type="ECO:0000313" key="3">
    <source>
        <dbReference type="Proteomes" id="UP000544090"/>
    </source>
</evidence>
<dbReference type="RefSeq" id="WP_168485285.1">
    <property type="nucleotide sequence ID" value="NZ_JAAZSQ010000003.1"/>
</dbReference>
<dbReference type="InterPro" id="IPR050523">
    <property type="entry name" value="AKR_Detox_Biosynth"/>
</dbReference>
<feature type="domain" description="NADP-dependent oxidoreductase" evidence="1">
    <location>
        <begin position="16"/>
        <end position="307"/>
    </location>
</feature>
<keyword evidence="3" id="KW-1185">Reference proteome</keyword>
<dbReference type="AlphaFoldDB" id="A0A7X6HCF9"/>
<dbReference type="InterPro" id="IPR018170">
    <property type="entry name" value="Aldo/ket_reductase_CS"/>
</dbReference>
<dbReference type="PROSITE" id="PS00062">
    <property type="entry name" value="ALDOKETO_REDUCTASE_2"/>
    <property type="match status" value="1"/>
</dbReference>